<comment type="caution">
    <text evidence="2">The sequence shown here is derived from an EMBL/GenBank/DDBJ whole genome shotgun (WGS) entry which is preliminary data.</text>
</comment>
<dbReference type="Pfam" id="PF06985">
    <property type="entry name" value="HET"/>
    <property type="match status" value="1"/>
</dbReference>
<feature type="domain" description="Heterokaryon incompatibility" evidence="1">
    <location>
        <begin position="88"/>
        <end position="258"/>
    </location>
</feature>
<accession>A0AAD7VBM2</accession>
<dbReference type="GeneID" id="83210169"/>
<dbReference type="PANTHER" id="PTHR24148">
    <property type="entry name" value="ANKYRIN REPEAT DOMAIN-CONTAINING PROTEIN 39 HOMOLOG-RELATED"/>
    <property type="match status" value="1"/>
</dbReference>
<name>A0AAD7VBM2_9FUNG</name>
<organism evidence="2 3">
    <name type="scientific">Lichtheimia ornata</name>
    <dbReference type="NCBI Taxonomy" id="688661"/>
    <lineage>
        <taxon>Eukaryota</taxon>
        <taxon>Fungi</taxon>
        <taxon>Fungi incertae sedis</taxon>
        <taxon>Mucoromycota</taxon>
        <taxon>Mucoromycotina</taxon>
        <taxon>Mucoromycetes</taxon>
        <taxon>Mucorales</taxon>
        <taxon>Lichtheimiaceae</taxon>
        <taxon>Lichtheimia</taxon>
    </lineage>
</organism>
<dbReference type="EMBL" id="JARTCD010000008">
    <property type="protein sequence ID" value="KAJ8661487.1"/>
    <property type="molecule type" value="Genomic_DNA"/>
</dbReference>
<reference evidence="2 3" key="1">
    <citation type="submission" date="2023-03" db="EMBL/GenBank/DDBJ databases">
        <title>Genome sequence of Lichtheimia ornata CBS 291.66.</title>
        <authorList>
            <person name="Mohabir J.T."/>
            <person name="Shea T.P."/>
            <person name="Kurbessoian T."/>
            <person name="Berby B."/>
            <person name="Fontaine J."/>
            <person name="Livny J."/>
            <person name="Gnirke A."/>
            <person name="Stajich J.E."/>
            <person name="Cuomo C.A."/>
        </authorList>
    </citation>
    <scope>NUCLEOTIDE SEQUENCE [LARGE SCALE GENOMIC DNA]</scope>
    <source>
        <strain evidence="2">CBS 291.66</strain>
    </source>
</reference>
<proteinExistence type="predicted"/>
<evidence type="ECO:0000259" key="1">
    <source>
        <dbReference type="Pfam" id="PF06985"/>
    </source>
</evidence>
<dbReference type="Proteomes" id="UP001234581">
    <property type="component" value="Unassembled WGS sequence"/>
</dbReference>
<dbReference type="InterPro" id="IPR010730">
    <property type="entry name" value="HET"/>
</dbReference>
<dbReference type="InterPro" id="IPR052895">
    <property type="entry name" value="HetReg/Transcr_Mod"/>
</dbReference>
<gene>
    <name evidence="2" type="ORF">O0I10_002753</name>
</gene>
<dbReference type="PANTHER" id="PTHR24148:SF64">
    <property type="entry name" value="HETEROKARYON INCOMPATIBILITY DOMAIN-CONTAINING PROTEIN"/>
    <property type="match status" value="1"/>
</dbReference>
<evidence type="ECO:0000313" key="2">
    <source>
        <dbReference type="EMBL" id="KAJ8661487.1"/>
    </source>
</evidence>
<evidence type="ECO:0000313" key="3">
    <source>
        <dbReference type="Proteomes" id="UP001234581"/>
    </source>
</evidence>
<sequence length="502" mass="57433">MPVSMATKLCATTAPEMDPVAIEKDGNEKKQQEQEYEMEYRKHEWPSLYSNPDFLVLYVSDDGNMTLIRPADTLEHRKAMEKQQGHYALSHLWGNAKDYPYWEVGDFIQDWDGAPVEPIPMRPEKRNTLLALLKAYPGYWWIDVLCARVDTPLVIMGSIYRSCKTCFALLDCSIETIHRLSKRHLLPTRNDIFTTLLTLYKAMLKAANDDLDESSAFNLVSPAAGAYLEKLMSYQDEIQAMRDLLGCRWFSRIWTLQELVLPTKLVILTESYQDNEDVDIHQDQAEFDIINDVINVLQIEEFVDYLDDATRMVYEREHVPMVEWLAQKRDSCLEGPYICSEDLTMVARLDQIQDVFDSLAGSPRTCMDPLDYVYGILGLLNLNIPRLDNADHLWRTFLSQLEDRLAQMVNDITAEDVHVSFTLSASAHDIKLNEAKNVSEVYNGLLTLDFDERALAIVLKDSEKRARMAPHPDSVEDLAISNELCDIIDSLSDVLTKKATVG</sequence>
<dbReference type="AlphaFoldDB" id="A0AAD7VBM2"/>
<dbReference type="RefSeq" id="XP_058346400.1">
    <property type="nucleotide sequence ID" value="XM_058482833.1"/>
</dbReference>
<keyword evidence="3" id="KW-1185">Reference proteome</keyword>
<protein>
    <recommendedName>
        <fullName evidence="1">Heterokaryon incompatibility domain-containing protein</fullName>
    </recommendedName>
</protein>